<feature type="transmembrane region" description="Helical" evidence="7">
    <location>
        <begin position="309"/>
        <end position="335"/>
    </location>
</feature>
<dbReference type="GO" id="GO:0005337">
    <property type="term" value="F:nucleoside transmembrane transporter activity"/>
    <property type="evidence" value="ECO:0007669"/>
    <property type="project" value="InterPro"/>
</dbReference>
<sequence length="466" mass="47136" precursor="true">MVRSLRLLPLIVALLSGGATAQEAGAGGTQDPNPSGISVDADGEVAGPGIGWGKAQGVLGILVFLGIAAACSENRRAISARTVLPGLGLQVALGLLLILVPAGRRAMQAASAFVVLILDCAVTGAEFVFGPQLVDPGGPAGFVFAFRVLPTVIFVAALFAVLYQVGVMQVVVRGFARVMARLLGSSGAESLNVAASLFLGQTEAPLTIRPFLAGLTRSELMVVMVSGMALVSGGVLGAYIEAGAEPGALLTAILMNAPASIVLAKIVVPETDRPETLGRVDADASPKDANVIDAAARGTREGLQLALNIAAILITFIALITLVDAGLLALGDALADWSGGRLPTEGLSLGAILGVLLAPAAWLIGVPWSDCVEVGGLLGSRLVLNELVAYGQLGEAASQLLPRSGTIATFALCGFANLSSIGIQVGGIGALVPERRPDLSRLGLRALLAATLANFLTASITGILLS</sequence>
<feature type="transmembrane region" description="Helical" evidence="7">
    <location>
        <begin position="407"/>
        <end position="432"/>
    </location>
</feature>
<evidence type="ECO:0000259" key="11">
    <source>
        <dbReference type="Pfam" id="PF07670"/>
    </source>
</evidence>
<protein>
    <submittedName>
        <fullName evidence="12">Nucleoside permease NupX</fullName>
    </submittedName>
</protein>
<evidence type="ECO:0000256" key="2">
    <source>
        <dbReference type="ARBA" id="ARBA00009033"/>
    </source>
</evidence>
<feature type="signal peptide" evidence="8">
    <location>
        <begin position="1"/>
        <end position="21"/>
    </location>
</feature>
<keyword evidence="8" id="KW-0732">Signal</keyword>
<organism evidence="12 13">
    <name type="scientific">Tautonia plasticadhaerens</name>
    <dbReference type="NCBI Taxonomy" id="2527974"/>
    <lineage>
        <taxon>Bacteria</taxon>
        <taxon>Pseudomonadati</taxon>
        <taxon>Planctomycetota</taxon>
        <taxon>Planctomycetia</taxon>
        <taxon>Isosphaerales</taxon>
        <taxon>Isosphaeraceae</taxon>
        <taxon>Tautonia</taxon>
    </lineage>
</organism>
<evidence type="ECO:0000256" key="6">
    <source>
        <dbReference type="ARBA" id="ARBA00023136"/>
    </source>
</evidence>
<feature type="chain" id="PRO_5022013168" evidence="8">
    <location>
        <begin position="22"/>
        <end position="466"/>
    </location>
</feature>
<feature type="domain" description="Concentrative nucleoside transporter N-terminal" evidence="9">
    <location>
        <begin position="59"/>
        <end position="131"/>
    </location>
</feature>
<accession>A0A518H8V1</accession>
<dbReference type="KEGG" id="tpla:ElP_51990"/>
<evidence type="ECO:0000256" key="7">
    <source>
        <dbReference type="SAM" id="Phobius"/>
    </source>
</evidence>
<dbReference type="InterPro" id="IPR011657">
    <property type="entry name" value="CNT_C_dom"/>
</dbReference>
<evidence type="ECO:0000256" key="5">
    <source>
        <dbReference type="ARBA" id="ARBA00022989"/>
    </source>
</evidence>
<comment type="similarity">
    <text evidence="2">Belongs to the concentrative nucleoside transporter (CNT) (TC 2.A.41) family.</text>
</comment>
<feature type="domain" description="Concentrative nucleoside transporter C-terminal" evidence="10">
    <location>
        <begin position="249"/>
        <end position="462"/>
    </location>
</feature>
<proteinExistence type="inferred from homology"/>
<feature type="transmembrane region" description="Helical" evidence="7">
    <location>
        <begin position="347"/>
        <end position="368"/>
    </location>
</feature>
<gene>
    <name evidence="12" type="primary">nupX</name>
    <name evidence="12" type="ORF">ElP_51990</name>
</gene>
<evidence type="ECO:0000313" key="13">
    <source>
        <dbReference type="Proteomes" id="UP000317835"/>
    </source>
</evidence>
<dbReference type="AlphaFoldDB" id="A0A518H8V1"/>
<dbReference type="InterPro" id="IPR002668">
    <property type="entry name" value="CNT_N_dom"/>
</dbReference>
<name>A0A518H8V1_9BACT</name>
<feature type="transmembrane region" description="Helical" evidence="7">
    <location>
        <begin position="141"/>
        <end position="163"/>
    </location>
</feature>
<keyword evidence="13" id="KW-1185">Reference proteome</keyword>
<feature type="transmembrane region" description="Helical" evidence="7">
    <location>
        <begin position="220"/>
        <end position="240"/>
    </location>
</feature>
<feature type="transmembrane region" description="Helical" evidence="7">
    <location>
        <begin position="50"/>
        <end position="71"/>
    </location>
</feature>
<keyword evidence="5 7" id="KW-1133">Transmembrane helix</keyword>
<evidence type="ECO:0000259" key="9">
    <source>
        <dbReference type="Pfam" id="PF01773"/>
    </source>
</evidence>
<dbReference type="InterPro" id="IPR008276">
    <property type="entry name" value="C_nuclsd_transpt"/>
</dbReference>
<dbReference type="Pfam" id="PF07670">
    <property type="entry name" value="Gate"/>
    <property type="match status" value="1"/>
</dbReference>
<evidence type="ECO:0000259" key="10">
    <source>
        <dbReference type="Pfam" id="PF07662"/>
    </source>
</evidence>
<keyword evidence="4 7" id="KW-0812">Transmembrane</keyword>
<keyword evidence="6 7" id="KW-0472">Membrane</keyword>
<dbReference type="Pfam" id="PF07662">
    <property type="entry name" value="Nucleos_tra2_C"/>
    <property type="match status" value="1"/>
</dbReference>
<dbReference type="Proteomes" id="UP000317835">
    <property type="component" value="Chromosome"/>
</dbReference>
<dbReference type="InterPro" id="IPR011642">
    <property type="entry name" value="Gate_dom"/>
</dbReference>
<dbReference type="GO" id="GO:0015293">
    <property type="term" value="F:symporter activity"/>
    <property type="evidence" value="ECO:0007669"/>
    <property type="project" value="TreeGrafter"/>
</dbReference>
<evidence type="ECO:0000256" key="4">
    <source>
        <dbReference type="ARBA" id="ARBA00022692"/>
    </source>
</evidence>
<keyword evidence="3" id="KW-1003">Cell membrane</keyword>
<evidence type="ECO:0000256" key="8">
    <source>
        <dbReference type="SAM" id="SignalP"/>
    </source>
</evidence>
<feature type="transmembrane region" description="Helical" evidence="7">
    <location>
        <begin position="444"/>
        <end position="465"/>
    </location>
</feature>
<dbReference type="Pfam" id="PF01773">
    <property type="entry name" value="Nucleos_tra2_N"/>
    <property type="match status" value="1"/>
</dbReference>
<feature type="transmembrane region" description="Helical" evidence="7">
    <location>
        <begin position="109"/>
        <end position="129"/>
    </location>
</feature>
<feature type="transmembrane region" description="Helical" evidence="7">
    <location>
        <begin position="247"/>
        <end position="268"/>
    </location>
</feature>
<dbReference type="PANTHER" id="PTHR10590:SF4">
    <property type="entry name" value="SOLUTE CARRIER FAMILY 28 MEMBER 3"/>
    <property type="match status" value="1"/>
</dbReference>
<feature type="domain" description="Nucleoside transporter/FeoB GTPase Gate" evidence="11">
    <location>
        <begin position="145"/>
        <end position="243"/>
    </location>
</feature>
<reference evidence="12 13" key="1">
    <citation type="submission" date="2019-02" db="EMBL/GenBank/DDBJ databases">
        <title>Deep-cultivation of Planctomycetes and their phenomic and genomic characterization uncovers novel biology.</title>
        <authorList>
            <person name="Wiegand S."/>
            <person name="Jogler M."/>
            <person name="Boedeker C."/>
            <person name="Pinto D."/>
            <person name="Vollmers J."/>
            <person name="Rivas-Marin E."/>
            <person name="Kohn T."/>
            <person name="Peeters S.H."/>
            <person name="Heuer A."/>
            <person name="Rast P."/>
            <person name="Oberbeckmann S."/>
            <person name="Bunk B."/>
            <person name="Jeske O."/>
            <person name="Meyerdierks A."/>
            <person name="Storesund J.E."/>
            <person name="Kallscheuer N."/>
            <person name="Luecker S."/>
            <person name="Lage O.M."/>
            <person name="Pohl T."/>
            <person name="Merkel B.J."/>
            <person name="Hornburger P."/>
            <person name="Mueller R.-W."/>
            <person name="Bruemmer F."/>
            <person name="Labrenz M."/>
            <person name="Spormann A.M."/>
            <person name="Op den Camp H."/>
            <person name="Overmann J."/>
            <person name="Amann R."/>
            <person name="Jetten M.S.M."/>
            <person name="Mascher T."/>
            <person name="Medema M.H."/>
            <person name="Devos D.P."/>
            <person name="Kaster A.-K."/>
            <person name="Ovreas L."/>
            <person name="Rohde M."/>
            <person name="Galperin M.Y."/>
            <person name="Jogler C."/>
        </authorList>
    </citation>
    <scope>NUCLEOTIDE SEQUENCE [LARGE SCALE GENOMIC DNA]</scope>
    <source>
        <strain evidence="12 13">ElP</strain>
    </source>
</reference>
<evidence type="ECO:0000256" key="1">
    <source>
        <dbReference type="ARBA" id="ARBA00004651"/>
    </source>
</evidence>
<dbReference type="GO" id="GO:0005886">
    <property type="term" value="C:plasma membrane"/>
    <property type="evidence" value="ECO:0007669"/>
    <property type="project" value="UniProtKB-SubCell"/>
</dbReference>
<evidence type="ECO:0000313" key="12">
    <source>
        <dbReference type="EMBL" id="QDV37264.1"/>
    </source>
</evidence>
<dbReference type="RefSeq" id="WP_145274811.1">
    <property type="nucleotide sequence ID" value="NZ_CP036426.1"/>
</dbReference>
<evidence type="ECO:0000256" key="3">
    <source>
        <dbReference type="ARBA" id="ARBA00022475"/>
    </source>
</evidence>
<dbReference type="PANTHER" id="PTHR10590">
    <property type="entry name" value="SODIUM/NUCLEOSIDE COTRANSPORTER"/>
    <property type="match status" value="1"/>
</dbReference>
<dbReference type="OrthoDB" id="9766455at2"/>
<comment type="subcellular location">
    <subcellularLocation>
        <location evidence="1">Cell membrane</location>
        <topology evidence="1">Multi-pass membrane protein</topology>
    </subcellularLocation>
</comment>
<dbReference type="EMBL" id="CP036426">
    <property type="protein sequence ID" value="QDV37264.1"/>
    <property type="molecule type" value="Genomic_DNA"/>
</dbReference>